<proteinExistence type="predicted"/>
<name>A0ABS4TX55_9PSEU</name>
<evidence type="ECO:0000313" key="2">
    <source>
        <dbReference type="EMBL" id="MBP2328535.1"/>
    </source>
</evidence>
<dbReference type="Gene3D" id="1.10.1200.10">
    <property type="entry name" value="ACP-like"/>
    <property type="match status" value="1"/>
</dbReference>
<sequence length="85" mass="9191">MTDQLATIRAFVTKHTGGLEFTDEQDLFATGHVNSLFAVQIVMFVENTLGVPVVDDDLDIANFSSVARIHHYATSKQAPVGVSGQ</sequence>
<protein>
    <submittedName>
        <fullName evidence="2">Acyl carrier protein</fullName>
    </submittedName>
</protein>
<accession>A0ABS4TX55</accession>
<dbReference type="PROSITE" id="PS50075">
    <property type="entry name" value="CARRIER"/>
    <property type="match status" value="1"/>
</dbReference>
<dbReference type="Proteomes" id="UP001519332">
    <property type="component" value="Unassembled WGS sequence"/>
</dbReference>
<evidence type="ECO:0000313" key="3">
    <source>
        <dbReference type="Proteomes" id="UP001519332"/>
    </source>
</evidence>
<keyword evidence="3" id="KW-1185">Reference proteome</keyword>
<dbReference type="InterPro" id="IPR009081">
    <property type="entry name" value="PP-bd_ACP"/>
</dbReference>
<dbReference type="EMBL" id="JAGINW010000001">
    <property type="protein sequence ID" value="MBP2328535.1"/>
    <property type="molecule type" value="Genomic_DNA"/>
</dbReference>
<organism evidence="2 3">
    <name type="scientific">Kibdelosporangium banguiense</name>
    <dbReference type="NCBI Taxonomy" id="1365924"/>
    <lineage>
        <taxon>Bacteria</taxon>
        <taxon>Bacillati</taxon>
        <taxon>Actinomycetota</taxon>
        <taxon>Actinomycetes</taxon>
        <taxon>Pseudonocardiales</taxon>
        <taxon>Pseudonocardiaceae</taxon>
        <taxon>Kibdelosporangium</taxon>
    </lineage>
</organism>
<dbReference type="InterPro" id="IPR036736">
    <property type="entry name" value="ACP-like_sf"/>
</dbReference>
<feature type="domain" description="Carrier" evidence="1">
    <location>
        <begin position="1"/>
        <end position="77"/>
    </location>
</feature>
<gene>
    <name evidence="2" type="ORF">JOF56_008920</name>
</gene>
<dbReference type="RefSeq" id="WP_209645512.1">
    <property type="nucleotide sequence ID" value="NZ_JAGINW010000001.1"/>
</dbReference>
<dbReference type="SUPFAM" id="SSF47336">
    <property type="entry name" value="ACP-like"/>
    <property type="match status" value="1"/>
</dbReference>
<reference evidence="2 3" key="1">
    <citation type="submission" date="2021-03" db="EMBL/GenBank/DDBJ databases">
        <title>Sequencing the genomes of 1000 actinobacteria strains.</title>
        <authorList>
            <person name="Klenk H.-P."/>
        </authorList>
    </citation>
    <scope>NUCLEOTIDE SEQUENCE [LARGE SCALE GENOMIC DNA]</scope>
    <source>
        <strain evidence="2 3">DSM 46670</strain>
    </source>
</reference>
<comment type="caution">
    <text evidence="2">The sequence shown here is derived from an EMBL/GenBank/DDBJ whole genome shotgun (WGS) entry which is preliminary data.</text>
</comment>
<evidence type="ECO:0000259" key="1">
    <source>
        <dbReference type="PROSITE" id="PS50075"/>
    </source>
</evidence>